<comment type="caution">
    <text evidence="3">The sequence shown here is derived from an EMBL/GenBank/DDBJ whole genome shotgun (WGS) entry which is preliminary data.</text>
</comment>
<dbReference type="RefSeq" id="WP_217065244.1">
    <property type="nucleotide sequence ID" value="NZ_JAHQCS010000068.1"/>
</dbReference>
<evidence type="ECO:0000313" key="3">
    <source>
        <dbReference type="EMBL" id="MBU9711365.1"/>
    </source>
</evidence>
<feature type="transmembrane region" description="Helical" evidence="1">
    <location>
        <begin position="12"/>
        <end position="29"/>
    </location>
</feature>
<keyword evidence="1" id="KW-0472">Membrane</keyword>
<organism evidence="3 4">
    <name type="scientific">Evansella tamaricis</name>
    <dbReference type="NCBI Taxonomy" id="2069301"/>
    <lineage>
        <taxon>Bacteria</taxon>
        <taxon>Bacillati</taxon>
        <taxon>Bacillota</taxon>
        <taxon>Bacilli</taxon>
        <taxon>Bacillales</taxon>
        <taxon>Bacillaceae</taxon>
        <taxon>Evansella</taxon>
    </lineage>
</organism>
<dbReference type="EMBL" id="JAHQCS010000068">
    <property type="protein sequence ID" value="MBU9711365.1"/>
    <property type="molecule type" value="Genomic_DNA"/>
</dbReference>
<reference evidence="3 4" key="1">
    <citation type="submission" date="2021-06" db="EMBL/GenBank/DDBJ databases">
        <title>Bacillus sp. RD4P76, an endophyte from a halophyte.</title>
        <authorList>
            <person name="Sun J.-Q."/>
        </authorList>
    </citation>
    <scope>NUCLEOTIDE SEQUENCE [LARGE SCALE GENOMIC DNA]</scope>
    <source>
        <strain evidence="3 4">CGMCC 1.15917</strain>
    </source>
</reference>
<proteinExistence type="predicted"/>
<evidence type="ECO:0000259" key="2">
    <source>
        <dbReference type="Pfam" id="PF13731"/>
    </source>
</evidence>
<keyword evidence="1" id="KW-0812">Transmembrane</keyword>
<feature type="domain" description="WxL" evidence="2">
    <location>
        <begin position="46"/>
        <end position="199"/>
    </location>
</feature>
<evidence type="ECO:0000313" key="4">
    <source>
        <dbReference type="Proteomes" id="UP000784880"/>
    </source>
</evidence>
<name>A0ABS6JFX5_9BACI</name>
<dbReference type="Proteomes" id="UP000784880">
    <property type="component" value="Unassembled WGS sequence"/>
</dbReference>
<accession>A0ABS6JFX5</accession>
<dbReference type="Pfam" id="PF13731">
    <property type="entry name" value="WxL"/>
    <property type="match status" value="1"/>
</dbReference>
<dbReference type="InterPro" id="IPR027994">
    <property type="entry name" value="WxL_dom"/>
</dbReference>
<keyword evidence="4" id="KW-1185">Reference proteome</keyword>
<evidence type="ECO:0000256" key="1">
    <source>
        <dbReference type="SAM" id="Phobius"/>
    </source>
</evidence>
<gene>
    <name evidence="3" type="ORF">KS419_06440</name>
</gene>
<protein>
    <submittedName>
        <fullName evidence="3">WxL domain-containing protein</fullName>
    </submittedName>
</protein>
<sequence length="199" mass="21632">MFALYGKSTKKYLVPFSSTILFIFLSINIPTVKSSETSVNFTVSSGTLHIQSSKENVTLRMNEKTDVVAYGDVGKLTIVDATGSGSGWVLTVKSTPINEVEQNGRSVVDDFEGSLSLQTQAAKIQKGEGSSNPPNWVGSKTYHIEEHLPIKVLSANQGEGMGTYNIDFGVDSLKFQLQQNISDDTYLETSLVWNIVSGP</sequence>
<keyword evidence="1" id="KW-1133">Transmembrane helix</keyword>